<dbReference type="InterPro" id="IPR003660">
    <property type="entry name" value="HAMP_dom"/>
</dbReference>
<dbReference type="GO" id="GO:0005524">
    <property type="term" value="F:ATP binding"/>
    <property type="evidence" value="ECO:0007669"/>
    <property type="project" value="UniProtKB-KW"/>
</dbReference>
<evidence type="ECO:0000256" key="10">
    <source>
        <dbReference type="ARBA" id="ARBA00023012"/>
    </source>
</evidence>
<feature type="domain" description="Histidine kinase" evidence="13">
    <location>
        <begin position="479"/>
        <end position="581"/>
    </location>
</feature>
<reference evidence="15 16" key="1">
    <citation type="submission" date="2016-08" db="EMBL/GenBank/DDBJ databases">
        <title>Genome sequencing of Paenibacillus sp. TI45-13ar, isolated from Korean traditional nuruk.</title>
        <authorList>
            <person name="Kim S.-J."/>
        </authorList>
    </citation>
    <scope>NUCLEOTIDE SEQUENCE [LARGE SCALE GENOMIC DNA]</scope>
    <source>
        <strain evidence="15 16">TI45-13ar</strain>
    </source>
</reference>
<evidence type="ECO:0000259" key="13">
    <source>
        <dbReference type="PROSITE" id="PS50109"/>
    </source>
</evidence>
<feature type="transmembrane region" description="Helical" evidence="12">
    <location>
        <begin position="288"/>
        <end position="307"/>
    </location>
</feature>
<organism evidence="15 16">
    <name type="scientific">Paenibacillus nuruki</name>
    <dbReference type="NCBI Taxonomy" id="1886670"/>
    <lineage>
        <taxon>Bacteria</taxon>
        <taxon>Bacillati</taxon>
        <taxon>Bacillota</taxon>
        <taxon>Bacilli</taxon>
        <taxon>Bacillales</taxon>
        <taxon>Paenibacillaceae</taxon>
        <taxon>Paenibacillus</taxon>
    </lineage>
</organism>
<evidence type="ECO:0000259" key="14">
    <source>
        <dbReference type="PROSITE" id="PS50885"/>
    </source>
</evidence>
<dbReference type="InterPro" id="IPR005467">
    <property type="entry name" value="His_kinase_dom"/>
</dbReference>
<dbReference type="InterPro" id="IPR003594">
    <property type="entry name" value="HATPase_dom"/>
</dbReference>
<dbReference type="GO" id="GO:0000155">
    <property type="term" value="F:phosphorelay sensor kinase activity"/>
    <property type="evidence" value="ECO:0007669"/>
    <property type="project" value="InterPro"/>
</dbReference>
<evidence type="ECO:0000256" key="7">
    <source>
        <dbReference type="ARBA" id="ARBA00022741"/>
    </source>
</evidence>
<keyword evidence="6 15" id="KW-0808">Transferase</keyword>
<evidence type="ECO:0000256" key="1">
    <source>
        <dbReference type="ARBA" id="ARBA00000085"/>
    </source>
</evidence>
<keyword evidence="11 12" id="KW-0472">Membrane</keyword>
<evidence type="ECO:0000313" key="15">
    <source>
        <dbReference type="EMBL" id="ODP26235.1"/>
    </source>
</evidence>
<dbReference type="PATRIC" id="fig|1886670.3.peg.4105"/>
<proteinExistence type="predicted"/>
<comment type="caution">
    <text evidence="15">The sequence shown here is derived from an EMBL/GenBank/DDBJ whole genome shotgun (WGS) entry which is preliminary data.</text>
</comment>
<dbReference type="GO" id="GO:0005886">
    <property type="term" value="C:plasma membrane"/>
    <property type="evidence" value="ECO:0007669"/>
    <property type="project" value="UniProtKB-SubCell"/>
</dbReference>
<dbReference type="InterPro" id="IPR050640">
    <property type="entry name" value="Bact_2-comp_sensor_kinase"/>
</dbReference>
<dbReference type="Gene3D" id="3.30.565.10">
    <property type="entry name" value="Histidine kinase-like ATPase, C-terminal domain"/>
    <property type="match status" value="1"/>
</dbReference>
<dbReference type="Gene3D" id="6.10.340.10">
    <property type="match status" value="1"/>
</dbReference>
<dbReference type="InterPro" id="IPR004358">
    <property type="entry name" value="Sig_transdc_His_kin-like_C"/>
</dbReference>
<keyword evidence="4" id="KW-1003">Cell membrane</keyword>
<dbReference type="SUPFAM" id="SSF55874">
    <property type="entry name" value="ATPase domain of HSP90 chaperone/DNA topoisomerase II/histidine kinase"/>
    <property type="match status" value="1"/>
</dbReference>
<evidence type="ECO:0000256" key="9">
    <source>
        <dbReference type="ARBA" id="ARBA00022840"/>
    </source>
</evidence>
<dbReference type="InterPro" id="IPR036890">
    <property type="entry name" value="HATPase_C_sf"/>
</dbReference>
<dbReference type="PANTHER" id="PTHR34220">
    <property type="entry name" value="SENSOR HISTIDINE KINASE YPDA"/>
    <property type="match status" value="1"/>
</dbReference>
<dbReference type="CDD" id="cd06225">
    <property type="entry name" value="HAMP"/>
    <property type="match status" value="1"/>
</dbReference>
<dbReference type="SMART" id="SM00304">
    <property type="entry name" value="HAMP"/>
    <property type="match status" value="1"/>
</dbReference>
<keyword evidence="10" id="KW-0902">Two-component regulatory system</keyword>
<accession>A0A1E3KZA0</accession>
<dbReference type="Pfam" id="PF06580">
    <property type="entry name" value="His_kinase"/>
    <property type="match status" value="1"/>
</dbReference>
<gene>
    <name evidence="15" type="ORF">PTI45_04075</name>
</gene>
<dbReference type="PRINTS" id="PR00344">
    <property type="entry name" value="BCTRLSENSOR"/>
</dbReference>
<keyword evidence="12" id="KW-0812">Transmembrane</keyword>
<dbReference type="SMART" id="SM00387">
    <property type="entry name" value="HATPase_c"/>
    <property type="match status" value="1"/>
</dbReference>
<evidence type="ECO:0000256" key="4">
    <source>
        <dbReference type="ARBA" id="ARBA00022475"/>
    </source>
</evidence>
<dbReference type="PROSITE" id="PS50885">
    <property type="entry name" value="HAMP"/>
    <property type="match status" value="1"/>
</dbReference>
<feature type="domain" description="HAMP" evidence="14">
    <location>
        <begin position="309"/>
        <end position="368"/>
    </location>
</feature>
<name>A0A1E3KZA0_9BACL</name>
<dbReference type="SUPFAM" id="SSF158472">
    <property type="entry name" value="HAMP domain-like"/>
    <property type="match status" value="1"/>
</dbReference>
<protein>
    <recommendedName>
        <fullName evidence="3">histidine kinase</fullName>
        <ecNumber evidence="3">2.7.13.3</ecNumber>
    </recommendedName>
</protein>
<dbReference type="InterPro" id="IPR010559">
    <property type="entry name" value="Sig_transdc_His_kin_internal"/>
</dbReference>
<dbReference type="PROSITE" id="PS50109">
    <property type="entry name" value="HIS_KIN"/>
    <property type="match status" value="1"/>
</dbReference>
<dbReference type="STRING" id="1886670.PTI45_04075"/>
<dbReference type="EC" id="2.7.13.3" evidence="3"/>
<comment type="catalytic activity">
    <reaction evidence="1">
        <text>ATP + protein L-histidine = ADP + protein N-phospho-L-histidine.</text>
        <dbReference type="EC" id="2.7.13.3"/>
    </reaction>
</comment>
<keyword evidence="8 15" id="KW-0418">Kinase</keyword>
<comment type="subcellular location">
    <subcellularLocation>
        <location evidence="2">Cell membrane</location>
        <topology evidence="2">Multi-pass membrane protein</topology>
    </subcellularLocation>
</comment>
<dbReference type="RefSeq" id="WP_069329405.1">
    <property type="nucleotide sequence ID" value="NZ_MDER01000086.1"/>
</dbReference>
<evidence type="ECO:0000256" key="2">
    <source>
        <dbReference type="ARBA" id="ARBA00004651"/>
    </source>
</evidence>
<evidence type="ECO:0000256" key="12">
    <source>
        <dbReference type="SAM" id="Phobius"/>
    </source>
</evidence>
<evidence type="ECO:0000256" key="11">
    <source>
        <dbReference type="ARBA" id="ARBA00023136"/>
    </source>
</evidence>
<dbReference type="EMBL" id="MDER01000086">
    <property type="protein sequence ID" value="ODP26235.1"/>
    <property type="molecule type" value="Genomic_DNA"/>
</dbReference>
<evidence type="ECO:0000256" key="3">
    <source>
        <dbReference type="ARBA" id="ARBA00012438"/>
    </source>
</evidence>
<keyword evidence="16" id="KW-1185">Reference proteome</keyword>
<dbReference type="Pfam" id="PF02518">
    <property type="entry name" value="HATPase_c"/>
    <property type="match status" value="1"/>
</dbReference>
<evidence type="ECO:0000256" key="8">
    <source>
        <dbReference type="ARBA" id="ARBA00022777"/>
    </source>
</evidence>
<keyword evidence="7" id="KW-0547">Nucleotide-binding</keyword>
<keyword evidence="5" id="KW-0597">Phosphoprotein</keyword>
<evidence type="ECO:0000256" key="5">
    <source>
        <dbReference type="ARBA" id="ARBA00022553"/>
    </source>
</evidence>
<dbReference type="Pfam" id="PF00672">
    <property type="entry name" value="HAMP"/>
    <property type="match status" value="1"/>
</dbReference>
<keyword evidence="12" id="KW-1133">Transmembrane helix</keyword>
<dbReference type="AlphaFoldDB" id="A0A1E3KZA0"/>
<keyword evidence="9" id="KW-0067">ATP-binding</keyword>
<dbReference type="PANTHER" id="PTHR34220:SF7">
    <property type="entry name" value="SENSOR HISTIDINE KINASE YPDA"/>
    <property type="match status" value="1"/>
</dbReference>
<dbReference type="Proteomes" id="UP000094578">
    <property type="component" value="Unassembled WGS sequence"/>
</dbReference>
<sequence length="587" mass="67065">MFTRIKSAYNNLGIHRKMLLLISALLLGSFAFYALVLSNLYETYDSQMYEKTSELLNMSSVGIENQLKDMEHLSFKVVTDEQLQRYLTELEQTNSVYQKNVLRKKLTNRLIAFAGSEPFVYSMMVIDKEGEVMSAGNREGIPAELRTDLTTLADQNNGANAWYVGGKSSLLAVRQFKAFTGSTFTLKNLGTVIIRIRIDRIVDKQVHQSAGSTLVIADHQEIVYPEKLSFSETEINQELSRNQPYGVVNLPEGGYFSARIQSPYTGWTYLHMTPFDPMFERITWMKRLVTIIFIAIFLLGLAFGTRLSRSITRPMERLLQKMRTVETGNLDRLEELTLGPVPEGSQTEVGLLHRTFNRMLRRISELIDENYAKQLIIRETELKALQAQINPHFLYNTLESINWMAKVNKQSKISEMVEALGFLLRSSVNMSEKLIPLGRELDIVYSYVTIQQMRFEERLHFEVDIPDDLKDALIPKLTLQPLIENAIHYALEPSVNVCHIRIVARHEEDVLYISVEDDGPGMTAEFLERLHSGQVQTRGEGIGLSNIIERIRLTFGSEYGMEIESLPGVITAFHIRIPYERGEAQDV</sequence>
<evidence type="ECO:0000313" key="16">
    <source>
        <dbReference type="Proteomes" id="UP000094578"/>
    </source>
</evidence>
<evidence type="ECO:0000256" key="6">
    <source>
        <dbReference type="ARBA" id="ARBA00022679"/>
    </source>
</evidence>